<proteinExistence type="predicted"/>
<dbReference type="KEGG" id="loa:LOAG_13363"/>
<dbReference type="InterPro" id="IPR000719">
    <property type="entry name" value="Prot_kinase_dom"/>
</dbReference>
<dbReference type="OMA" id="SSHTEME"/>
<keyword evidence="2" id="KW-0808">Transferase</keyword>
<dbReference type="EMBL" id="JH712461">
    <property type="protein sequence ID" value="EFO15148.2"/>
    <property type="molecule type" value="Genomic_DNA"/>
</dbReference>
<dbReference type="GO" id="GO:0007169">
    <property type="term" value="P:cell surface receptor protein tyrosine kinase signaling pathway"/>
    <property type="evidence" value="ECO:0007669"/>
    <property type="project" value="TreeGrafter"/>
</dbReference>
<evidence type="ECO:0000259" key="1">
    <source>
        <dbReference type="PROSITE" id="PS50011"/>
    </source>
</evidence>
<protein>
    <submittedName>
        <fullName evidence="2">Serine/threonine protein kinase</fullName>
    </submittedName>
</protein>
<keyword evidence="2" id="KW-0723">Serine/threonine-protein kinase</keyword>
<dbReference type="GO" id="GO:0004674">
    <property type="term" value="F:protein serine/threonine kinase activity"/>
    <property type="evidence" value="ECO:0007669"/>
    <property type="project" value="UniProtKB-KW"/>
</dbReference>
<dbReference type="GO" id="GO:0043235">
    <property type="term" value="C:receptor complex"/>
    <property type="evidence" value="ECO:0007669"/>
    <property type="project" value="TreeGrafter"/>
</dbReference>
<dbReference type="Gene3D" id="1.10.510.10">
    <property type="entry name" value="Transferase(Phosphotransferase) domain 1"/>
    <property type="match status" value="1"/>
</dbReference>
<dbReference type="SMART" id="SM00219">
    <property type="entry name" value="TyrKc"/>
    <property type="match status" value="1"/>
</dbReference>
<dbReference type="InterPro" id="IPR050122">
    <property type="entry name" value="RTK"/>
</dbReference>
<dbReference type="InParanoid" id="A0A1S0TJE9"/>
<feature type="domain" description="Protein kinase" evidence="1">
    <location>
        <begin position="1"/>
        <end position="155"/>
    </location>
</feature>
<dbReference type="GeneID" id="9950835"/>
<dbReference type="PANTHER" id="PTHR24416">
    <property type="entry name" value="TYROSINE-PROTEIN KINASE RECEPTOR"/>
    <property type="match status" value="1"/>
</dbReference>
<dbReference type="Pfam" id="PF07714">
    <property type="entry name" value="PK_Tyr_Ser-Thr"/>
    <property type="match status" value="1"/>
</dbReference>
<dbReference type="PANTHER" id="PTHR24416:SF604">
    <property type="entry name" value="RECEPTOR PROTEIN-TYROSINE KINASE"/>
    <property type="match status" value="1"/>
</dbReference>
<dbReference type="GO" id="GO:0005886">
    <property type="term" value="C:plasma membrane"/>
    <property type="evidence" value="ECO:0007669"/>
    <property type="project" value="TreeGrafter"/>
</dbReference>
<dbReference type="GO" id="GO:0005524">
    <property type="term" value="F:ATP binding"/>
    <property type="evidence" value="ECO:0007669"/>
    <property type="project" value="InterPro"/>
</dbReference>
<dbReference type="InterPro" id="IPR020635">
    <property type="entry name" value="Tyr_kinase_cat_dom"/>
</dbReference>
<evidence type="ECO:0000313" key="2">
    <source>
        <dbReference type="EMBL" id="EFO15148.2"/>
    </source>
</evidence>
<dbReference type="GO" id="GO:0004714">
    <property type="term" value="F:transmembrane receptor protein tyrosine kinase activity"/>
    <property type="evidence" value="ECO:0007669"/>
    <property type="project" value="TreeGrafter"/>
</dbReference>
<sequence>MQGLVLIKAVPKMGHLSRSANFNDAKESLMREAFLMSQFKHPNVVKFHGICYDVPTISIVMEQCTGGSLDAHLRQWECKITVGERILYGLETAKGMRYLQEKELIHRDLATRNCLISKYGIIKISDFGLSQLATDHIDNLTKQRVTNVSILFSHF</sequence>
<dbReference type="GO" id="GO:0045664">
    <property type="term" value="P:regulation of neuron differentiation"/>
    <property type="evidence" value="ECO:0007669"/>
    <property type="project" value="TreeGrafter"/>
</dbReference>
<dbReference type="RefSeq" id="XP_020301204.1">
    <property type="nucleotide sequence ID" value="XM_020448672.1"/>
</dbReference>
<dbReference type="InterPro" id="IPR011009">
    <property type="entry name" value="Kinase-like_dom_sf"/>
</dbReference>
<keyword evidence="2" id="KW-0418">Kinase</keyword>
<dbReference type="SUPFAM" id="SSF56112">
    <property type="entry name" value="Protein kinase-like (PK-like)"/>
    <property type="match status" value="1"/>
</dbReference>
<organism evidence="2">
    <name type="scientific">Loa loa</name>
    <name type="common">Eye worm</name>
    <name type="synonym">Filaria loa</name>
    <dbReference type="NCBI Taxonomy" id="7209"/>
    <lineage>
        <taxon>Eukaryota</taxon>
        <taxon>Metazoa</taxon>
        <taxon>Ecdysozoa</taxon>
        <taxon>Nematoda</taxon>
        <taxon>Chromadorea</taxon>
        <taxon>Rhabditida</taxon>
        <taxon>Spirurina</taxon>
        <taxon>Spiruromorpha</taxon>
        <taxon>Filarioidea</taxon>
        <taxon>Onchocercidae</taxon>
        <taxon>Loa</taxon>
    </lineage>
</organism>
<reference evidence="2" key="1">
    <citation type="submission" date="2012-04" db="EMBL/GenBank/DDBJ databases">
        <title>The Genome Sequence of Loa loa.</title>
        <authorList>
            <consortium name="The Broad Institute Genome Sequencing Platform"/>
            <consortium name="Broad Institute Genome Sequencing Center for Infectious Disease"/>
            <person name="Nutman T.B."/>
            <person name="Fink D.L."/>
            <person name="Russ C."/>
            <person name="Young S."/>
            <person name="Zeng Q."/>
            <person name="Gargeya S."/>
            <person name="Alvarado L."/>
            <person name="Berlin A."/>
            <person name="Chapman S.B."/>
            <person name="Chen Z."/>
            <person name="Freedman E."/>
            <person name="Gellesch M."/>
            <person name="Goldberg J."/>
            <person name="Griggs A."/>
            <person name="Gujja S."/>
            <person name="Heilman E.R."/>
            <person name="Heiman D."/>
            <person name="Howarth C."/>
            <person name="Mehta T."/>
            <person name="Neiman D."/>
            <person name="Pearson M."/>
            <person name="Roberts A."/>
            <person name="Saif S."/>
            <person name="Shea T."/>
            <person name="Shenoy N."/>
            <person name="Sisk P."/>
            <person name="Stolte C."/>
            <person name="Sykes S."/>
            <person name="White J."/>
            <person name="Yandava C."/>
            <person name="Haas B."/>
            <person name="Henn M.R."/>
            <person name="Nusbaum C."/>
            <person name="Birren B."/>
        </authorList>
    </citation>
    <scope>NUCLEOTIDE SEQUENCE [LARGE SCALE GENOMIC DNA]</scope>
</reference>
<dbReference type="InterPro" id="IPR001245">
    <property type="entry name" value="Ser-Thr/Tyr_kinase_cat_dom"/>
</dbReference>
<dbReference type="InterPro" id="IPR008266">
    <property type="entry name" value="Tyr_kinase_AS"/>
</dbReference>
<dbReference type="AlphaFoldDB" id="A0A1S0TJE9"/>
<accession>A0A1S0TJE9</accession>
<dbReference type="OrthoDB" id="98077at2759"/>
<dbReference type="CTD" id="9950835"/>
<gene>
    <name evidence="2" type="ORF">LOAG_13363</name>
</gene>
<dbReference type="PROSITE" id="PS00109">
    <property type="entry name" value="PROTEIN_KINASE_TYR"/>
    <property type="match status" value="1"/>
</dbReference>
<name>A0A1S0TJE9_LOALO</name>
<dbReference type="PROSITE" id="PS50011">
    <property type="entry name" value="PROTEIN_KINASE_DOM"/>
    <property type="match status" value="1"/>
</dbReference>